<dbReference type="SUPFAM" id="SSF101898">
    <property type="entry name" value="NHL repeat"/>
    <property type="match status" value="2"/>
</dbReference>
<evidence type="ECO:0008006" key="4">
    <source>
        <dbReference type="Google" id="ProtNLM"/>
    </source>
</evidence>
<dbReference type="InterPro" id="IPR011042">
    <property type="entry name" value="6-blade_b-propeller_TolB-like"/>
</dbReference>
<dbReference type="EMBL" id="JACHLK010000021">
    <property type="protein sequence ID" value="MBB6563630.1"/>
    <property type="molecule type" value="Genomic_DNA"/>
</dbReference>
<name>A0A7X0PKG6_9BURK</name>
<keyword evidence="3" id="KW-1185">Reference proteome</keyword>
<dbReference type="AlphaFoldDB" id="A0A7X0PKG6"/>
<protein>
    <recommendedName>
        <fullName evidence="4">NHL repeat-containing protein</fullName>
    </recommendedName>
</protein>
<dbReference type="PANTHER" id="PTHR13833">
    <property type="match status" value="1"/>
</dbReference>
<sequence length="753" mass="76759">MPVTTTTPPPLPSPSRALVSSNSTTAAPLKKRLQRIGHLAVLMVPMLSACGGGSDSSVESPAPPPAHSASLSLLAGYTLSEGNQDGPTRTTASFSTNVAGMALTSSGEVVIADTNNNLVRKLSANGEQVSTLAGGWVPLGATPGTPASYADGNGQNARFYRPAAVAVDAAGNTYVADTANHLVRKISAAGLVTTLAGRAGACGNQDGVGNGAILCNPSSIAVDKTGTVYVSEALLPNQTQTGRIRKITADGAVSTIASQTRGRNPLLATDSAGTLYAADAGVILKYSANGLATVVSGAEGQIGKNIVAIAFDPADRLMVLVKDATTELMLGPPSIRYVRLDIRHVGSDGRVTTLVSAPSDCHNYSGRSNDDLCQAITMVAKADGQFLVAEGVGGNNTSYKFVQLRSYTQQGTYTVVAGPVSPAGAKDGQGDAARFDQPSALAFDSSGMLYVREKGNNTIRTVQADGLAGTLGQGGGRCTSITGLGKELLSSAMATVPGSALAADGAGNLYTYIDSRILKVRNCEAVLLADVNPLLKVDPSMGTGVPAVNPVTGIAADTAGNVYASSYQGVIFKIDTQGKATLFAGSEAQWGHRDGQGQAARFSWLGNMTTDAAGNLYVVDSLKNFEGLGPTIRKITPSGLVSTLAGRPDAAPGHADGLGSAARFSVDSQGGPETASLAADNQGNVYVSDPANNVIRKITPGGQVSTPVGQVGRRGFAAVDLPGSIGRPAGIAIRDSRLYISVPHAVIQVRLPD</sequence>
<comment type="caution">
    <text evidence="2">The sequence shown here is derived from an EMBL/GenBank/DDBJ whole genome shotgun (WGS) entry which is preliminary data.</text>
</comment>
<reference evidence="2 3" key="1">
    <citation type="submission" date="2020-08" db="EMBL/GenBank/DDBJ databases">
        <title>Functional genomics of gut bacteria from endangered species of beetles.</title>
        <authorList>
            <person name="Carlos-Shanley C."/>
        </authorList>
    </citation>
    <scope>NUCLEOTIDE SEQUENCE [LARGE SCALE GENOMIC DNA]</scope>
    <source>
        <strain evidence="2 3">S00198</strain>
    </source>
</reference>
<dbReference type="RefSeq" id="WP_184864859.1">
    <property type="nucleotide sequence ID" value="NZ_JACHLK010000021.1"/>
</dbReference>
<dbReference type="Gene3D" id="2.40.10.500">
    <property type="match status" value="2"/>
</dbReference>
<accession>A0A7X0PKG6</accession>
<dbReference type="Proteomes" id="UP000575083">
    <property type="component" value="Unassembled WGS sequence"/>
</dbReference>
<dbReference type="Gene3D" id="2.120.10.30">
    <property type="entry name" value="TolB, C-terminal domain"/>
    <property type="match status" value="3"/>
</dbReference>
<evidence type="ECO:0000256" key="1">
    <source>
        <dbReference type="SAM" id="MobiDB-lite"/>
    </source>
</evidence>
<dbReference type="PANTHER" id="PTHR13833:SF71">
    <property type="entry name" value="NHL DOMAIN-CONTAINING PROTEIN"/>
    <property type="match status" value="1"/>
</dbReference>
<organism evidence="2 3">
    <name type="scientific">Acidovorax soli</name>
    <dbReference type="NCBI Taxonomy" id="592050"/>
    <lineage>
        <taxon>Bacteria</taxon>
        <taxon>Pseudomonadati</taxon>
        <taxon>Pseudomonadota</taxon>
        <taxon>Betaproteobacteria</taxon>
        <taxon>Burkholderiales</taxon>
        <taxon>Comamonadaceae</taxon>
        <taxon>Acidovorax</taxon>
    </lineage>
</organism>
<gene>
    <name evidence="2" type="ORF">HNP48_006354</name>
</gene>
<feature type="region of interest" description="Disordered" evidence="1">
    <location>
        <begin position="1"/>
        <end position="26"/>
    </location>
</feature>
<evidence type="ECO:0000313" key="2">
    <source>
        <dbReference type="EMBL" id="MBB6563630.1"/>
    </source>
</evidence>
<proteinExistence type="predicted"/>
<evidence type="ECO:0000313" key="3">
    <source>
        <dbReference type="Proteomes" id="UP000575083"/>
    </source>
</evidence>